<proteinExistence type="predicted"/>
<gene>
    <name evidence="3" type="ORF">IAA81_02870</name>
</gene>
<comment type="caution">
    <text evidence="3">The sequence shown here is derived from an EMBL/GenBank/DDBJ whole genome shotgun (WGS) entry which is preliminary data.</text>
</comment>
<dbReference type="Proteomes" id="UP000823638">
    <property type="component" value="Unassembled WGS sequence"/>
</dbReference>
<sequence length="346" mass="38774">MLKFKFMKKYLWSILLMILGGVAFAQNSIADGVARFDSVFFEKQIQRAETAIGYIYYSDSNTCGSVVPWIQSEIKRAAAKTKRIKIVETSSLPFEGQVVATRGVSFGQMKKNSDAKKYIISGTYFVNAENLEVFLDLNDSTGELVASEKVIIPMTEIESLNLTLFPKNFNQANQISIDFKESQSVSTDKANKDNSTEKDFSSKPDYLVTAAMLDSDNNLVNILYPNDIVKFLVSVEKDSYIAILSIDANGDKNWLPVDDNFVPSDEIRIFPDLKDTVFKVVDGVYGAEQILIYASTLEKGLPEQKLNGKYAKNDIQKITRGIIGVKQNSAENYETSVYKITYTVME</sequence>
<protein>
    <submittedName>
        <fullName evidence="3">DUF4384 domain-containing protein</fullName>
    </submittedName>
</protein>
<reference evidence="3" key="1">
    <citation type="submission" date="2020-10" db="EMBL/GenBank/DDBJ databases">
        <authorList>
            <person name="Gilroy R."/>
        </authorList>
    </citation>
    <scope>NUCLEOTIDE SEQUENCE</scope>
    <source>
        <strain evidence="3">10532</strain>
    </source>
</reference>
<name>A0A9D9HNR8_9SPIR</name>
<dbReference type="EMBL" id="JADIMM010000036">
    <property type="protein sequence ID" value="MBO8457155.1"/>
    <property type="molecule type" value="Genomic_DNA"/>
</dbReference>
<dbReference type="Pfam" id="PF14326">
    <property type="entry name" value="DUF4384"/>
    <property type="match status" value="1"/>
</dbReference>
<dbReference type="InterPro" id="IPR025493">
    <property type="entry name" value="DUF4384"/>
</dbReference>
<feature type="chain" id="PRO_5038759899" evidence="1">
    <location>
        <begin position="26"/>
        <end position="346"/>
    </location>
</feature>
<evidence type="ECO:0000313" key="4">
    <source>
        <dbReference type="Proteomes" id="UP000823638"/>
    </source>
</evidence>
<feature type="domain" description="DUF4384" evidence="2">
    <location>
        <begin position="226"/>
        <end position="296"/>
    </location>
</feature>
<accession>A0A9D9HNR8</accession>
<evidence type="ECO:0000256" key="1">
    <source>
        <dbReference type="SAM" id="SignalP"/>
    </source>
</evidence>
<reference evidence="3" key="2">
    <citation type="journal article" date="2021" name="PeerJ">
        <title>Extensive microbial diversity within the chicken gut microbiome revealed by metagenomics and culture.</title>
        <authorList>
            <person name="Gilroy R."/>
            <person name="Ravi A."/>
            <person name="Getino M."/>
            <person name="Pursley I."/>
            <person name="Horton D.L."/>
            <person name="Alikhan N.F."/>
            <person name="Baker D."/>
            <person name="Gharbi K."/>
            <person name="Hall N."/>
            <person name="Watson M."/>
            <person name="Adriaenssens E.M."/>
            <person name="Foster-Nyarko E."/>
            <person name="Jarju S."/>
            <person name="Secka A."/>
            <person name="Antonio M."/>
            <person name="Oren A."/>
            <person name="Chaudhuri R.R."/>
            <person name="La Ragione R."/>
            <person name="Hildebrand F."/>
            <person name="Pallen M.J."/>
        </authorList>
    </citation>
    <scope>NUCLEOTIDE SEQUENCE</scope>
    <source>
        <strain evidence="3">10532</strain>
    </source>
</reference>
<keyword evidence="1" id="KW-0732">Signal</keyword>
<feature type="signal peptide" evidence="1">
    <location>
        <begin position="1"/>
        <end position="25"/>
    </location>
</feature>
<organism evidence="3 4">
    <name type="scientific">Candidatus Gallitreponema excrementavium</name>
    <dbReference type="NCBI Taxonomy" id="2840840"/>
    <lineage>
        <taxon>Bacteria</taxon>
        <taxon>Pseudomonadati</taxon>
        <taxon>Spirochaetota</taxon>
        <taxon>Spirochaetia</taxon>
        <taxon>Spirochaetales</taxon>
        <taxon>Candidatus Gallitreponema</taxon>
    </lineage>
</organism>
<evidence type="ECO:0000313" key="3">
    <source>
        <dbReference type="EMBL" id="MBO8457155.1"/>
    </source>
</evidence>
<dbReference type="AlphaFoldDB" id="A0A9D9HNR8"/>
<evidence type="ECO:0000259" key="2">
    <source>
        <dbReference type="Pfam" id="PF14326"/>
    </source>
</evidence>